<sequence length="276" mass="28984">MTRGFVLCADDFAMTAGVSRSILELLAQGRLSATGAMTNRPHWRPLAGELAAFSGKADLGLHFNLTSGAPLAAMPILAPGGSLPKLGGLSRLALGSAAARHEIAAELARQLDAFEDALGRAPDFVDGHQHVHVLPGVRRAVLDAIAARYPRGSVYLRDPADSVTAIRARGVAVGKALVIAGLASGLRPAAARRGIPLNHGFSGVSPFDPTRDFAADLPRFLKRPGPAHLVMCHPGFIDDELRALDPVIGSRPVEHAALLAFVPPPGLRLARFRELG</sequence>
<evidence type="ECO:0000256" key="2">
    <source>
        <dbReference type="ARBA" id="ARBA00022723"/>
    </source>
</evidence>
<keyword evidence="7" id="KW-1185">Reference proteome</keyword>
<comment type="caution">
    <text evidence="6">The sequence shown here is derived from an EMBL/GenBank/DDBJ whole genome shotgun (WGS) entry which is preliminary data.</text>
</comment>
<dbReference type="Gene3D" id="3.20.20.370">
    <property type="entry name" value="Glycoside hydrolase/deacetylase"/>
    <property type="match status" value="1"/>
</dbReference>
<evidence type="ECO:0000256" key="1">
    <source>
        <dbReference type="ARBA" id="ARBA00001946"/>
    </source>
</evidence>
<name>A0ABU3S7D7_9HYPH</name>
<dbReference type="RefSeq" id="WP_316018573.1">
    <property type="nucleotide sequence ID" value="NZ_JAWDID010000016.1"/>
</dbReference>
<keyword evidence="2" id="KW-0479">Metal-binding</keyword>
<dbReference type="SUPFAM" id="SSF88713">
    <property type="entry name" value="Glycoside hydrolase/deacetylase"/>
    <property type="match status" value="1"/>
</dbReference>
<evidence type="ECO:0000256" key="4">
    <source>
        <dbReference type="ARBA" id="ARBA00022842"/>
    </source>
</evidence>
<keyword evidence="5" id="KW-0119">Carbohydrate metabolism</keyword>
<evidence type="ECO:0000256" key="5">
    <source>
        <dbReference type="ARBA" id="ARBA00023277"/>
    </source>
</evidence>
<proteinExistence type="predicted"/>
<dbReference type="PANTHER" id="PTHR31609">
    <property type="entry name" value="YDJC DEACETYLASE FAMILY MEMBER"/>
    <property type="match status" value="1"/>
</dbReference>
<comment type="cofactor">
    <cofactor evidence="1">
        <name>Mg(2+)</name>
        <dbReference type="ChEBI" id="CHEBI:18420"/>
    </cofactor>
</comment>
<dbReference type="CDD" id="cd10807">
    <property type="entry name" value="YdjC_like_3"/>
    <property type="match status" value="1"/>
</dbReference>
<gene>
    <name evidence="6" type="ORF">RKE40_12500</name>
</gene>
<dbReference type="Proteomes" id="UP001254257">
    <property type="component" value="Unassembled WGS sequence"/>
</dbReference>
<dbReference type="PANTHER" id="PTHR31609:SF1">
    <property type="entry name" value="CARBOHYDRATE DEACETYLASE"/>
    <property type="match status" value="1"/>
</dbReference>
<reference evidence="6 7" key="1">
    <citation type="submission" date="2023-09" db="EMBL/GenBank/DDBJ databases">
        <title>Whole genome shotgun sequencing (WGS) of Bosea sp. ZW T0_25, isolated from stored onions (Allium cepa).</title>
        <authorList>
            <person name="Stoll D.A."/>
            <person name="Huch M."/>
        </authorList>
    </citation>
    <scope>NUCLEOTIDE SEQUENCE [LARGE SCALE GENOMIC DNA]</scope>
    <source>
        <strain evidence="6 7">ZW T0_25</strain>
    </source>
</reference>
<dbReference type="InterPro" id="IPR006879">
    <property type="entry name" value="YdjC-like"/>
</dbReference>
<evidence type="ECO:0000256" key="3">
    <source>
        <dbReference type="ARBA" id="ARBA00022801"/>
    </source>
</evidence>
<keyword evidence="4" id="KW-0460">Magnesium</keyword>
<dbReference type="Pfam" id="PF04794">
    <property type="entry name" value="YdjC"/>
    <property type="match status" value="1"/>
</dbReference>
<evidence type="ECO:0000313" key="7">
    <source>
        <dbReference type="Proteomes" id="UP001254257"/>
    </source>
</evidence>
<accession>A0ABU3S7D7</accession>
<organism evidence="6 7">
    <name type="scientific">Bosea rubneri</name>
    <dbReference type="NCBI Taxonomy" id="3075434"/>
    <lineage>
        <taxon>Bacteria</taxon>
        <taxon>Pseudomonadati</taxon>
        <taxon>Pseudomonadota</taxon>
        <taxon>Alphaproteobacteria</taxon>
        <taxon>Hyphomicrobiales</taxon>
        <taxon>Boseaceae</taxon>
        <taxon>Bosea</taxon>
    </lineage>
</organism>
<dbReference type="InterPro" id="IPR011330">
    <property type="entry name" value="Glyco_hydro/deAcase_b/a-brl"/>
</dbReference>
<evidence type="ECO:0000313" key="6">
    <source>
        <dbReference type="EMBL" id="MDU0340713.1"/>
    </source>
</evidence>
<keyword evidence="3" id="KW-0378">Hydrolase</keyword>
<dbReference type="EMBL" id="JAWDID010000016">
    <property type="protein sequence ID" value="MDU0340713.1"/>
    <property type="molecule type" value="Genomic_DNA"/>
</dbReference>
<protein>
    <submittedName>
        <fullName evidence="6">ChbG/HpnK family deacetylase</fullName>
    </submittedName>
</protein>